<gene>
    <name evidence="2" type="ORF">CDAR_384521</name>
</gene>
<dbReference type="Proteomes" id="UP001054837">
    <property type="component" value="Unassembled WGS sequence"/>
</dbReference>
<evidence type="ECO:0000313" key="2">
    <source>
        <dbReference type="EMBL" id="GIY34602.1"/>
    </source>
</evidence>
<protein>
    <submittedName>
        <fullName evidence="2">Uncharacterized protein</fullName>
    </submittedName>
</protein>
<organism evidence="2 3">
    <name type="scientific">Caerostris darwini</name>
    <dbReference type="NCBI Taxonomy" id="1538125"/>
    <lineage>
        <taxon>Eukaryota</taxon>
        <taxon>Metazoa</taxon>
        <taxon>Ecdysozoa</taxon>
        <taxon>Arthropoda</taxon>
        <taxon>Chelicerata</taxon>
        <taxon>Arachnida</taxon>
        <taxon>Araneae</taxon>
        <taxon>Araneomorphae</taxon>
        <taxon>Entelegynae</taxon>
        <taxon>Araneoidea</taxon>
        <taxon>Araneidae</taxon>
        <taxon>Caerostris</taxon>
    </lineage>
</organism>
<proteinExistence type="predicted"/>
<dbReference type="AlphaFoldDB" id="A0AAV4SPV8"/>
<reference evidence="2 3" key="1">
    <citation type="submission" date="2021-06" db="EMBL/GenBank/DDBJ databases">
        <title>Caerostris darwini draft genome.</title>
        <authorList>
            <person name="Kono N."/>
            <person name="Arakawa K."/>
        </authorList>
    </citation>
    <scope>NUCLEOTIDE SEQUENCE [LARGE SCALE GENOMIC DNA]</scope>
</reference>
<name>A0AAV4SPV8_9ARAC</name>
<dbReference type="EMBL" id="BPLQ01008082">
    <property type="protein sequence ID" value="GIY34602.1"/>
    <property type="molecule type" value="Genomic_DNA"/>
</dbReference>
<keyword evidence="3" id="KW-1185">Reference proteome</keyword>
<feature type="compositionally biased region" description="Basic and acidic residues" evidence="1">
    <location>
        <begin position="100"/>
        <end position="109"/>
    </location>
</feature>
<sequence>MPGGGSCLVEVAPQKSPAHMNGGDFRWNKFCDKWREKQRLKKKKPCEHYSAPPAPAVTLNGRSWRLIWRMKGNLAGSPSAGEKSVGPPEAKGMSLPEACFVDHRASDPP</sequence>
<comment type="caution">
    <text evidence="2">The sequence shown here is derived from an EMBL/GenBank/DDBJ whole genome shotgun (WGS) entry which is preliminary data.</text>
</comment>
<feature type="region of interest" description="Disordered" evidence="1">
    <location>
        <begin position="75"/>
        <end position="109"/>
    </location>
</feature>
<evidence type="ECO:0000256" key="1">
    <source>
        <dbReference type="SAM" id="MobiDB-lite"/>
    </source>
</evidence>
<evidence type="ECO:0000313" key="3">
    <source>
        <dbReference type="Proteomes" id="UP001054837"/>
    </source>
</evidence>
<accession>A0AAV4SPV8</accession>